<name>A0ABW2G7N5_9ACTN</name>
<dbReference type="RefSeq" id="WP_380232713.1">
    <property type="nucleotide sequence ID" value="NZ_JBHSVH010000002.1"/>
</dbReference>
<dbReference type="InterPro" id="IPR016024">
    <property type="entry name" value="ARM-type_fold"/>
</dbReference>
<gene>
    <name evidence="1" type="ORF">ACFQMG_32680</name>
</gene>
<dbReference type="Proteomes" id="UP001596435">
    <property type="component" value="Unassembled WGS sequence"/>
</dbReference>
<dbReference type="Pfam" id="PF03130">
    <property type="entry name" value="HEAT_PBS"/>
    <property type="match status" value="3"/>
</dbReference>
<dbReference type="Gene3D" id="1.25.10.10">
    <property type="entry name" value="Leucine-rich Repeat Variant"/>
    <property type="match status" value="3"/>
</dbReference>
<evidence type="ECO:0000313" key="1">
    <source>
        <dbReference type="EMBL" id="MFC7184319.1"/>
    </source>
</evidence>
<protein>
    <submittedName>
        <fullName evidence="1">HEAT repeat domain-containing protein</fullName>
    </submittedName>
</protein>
<reference evidence="2" key="1">
    <citation type="journal article" date="2019" name="Int. J. Syst. Evol. Microbiol.">
        <title>The Global Catalogue of Microorganisms (GCM) 10K type strain sequencing project: providing services to taxonomists for standard genome sequencing and annotation.</title>
        <authorList>
            <consortium name="The Broad Institute Genomics Platform"/>
            <consortium name="The Broad Institute Genome Sequencing Center for Infectious Disease"/>
            <person name="Wu L."/>
            <person name="Ma J."/>
        </authorList>
    </citation>
    <scope>NUCLEOTIDE SEQUENCE [LARGE SCALE GENOMIC DNA]</scope>
    <source>
        <strain evidence="2">CGMCC 1.12859</strain>
    </source>
</reference>
<dbReference type="EMBL" id="JBHTAJ010000097">
    <property type="protein sequence ID" value="MFC7184319.1"/>
    <property type="molecule type" value="Genomic_DNA"/>
</dbReference>
<evidence type="ECO:0000313" key="2">
    <source>
        <dbReference type="Proteomes" id="UP001596435"/>
    </source>
</evidence>
<sequence>MINSLEGVDWSSMGHAYGPADEVPLWLEQMTSPDPDVRERAFSSFYNSAHHQGGVYACTAASLPFLLALADDPRTPDRAAVVRLLLSIGRSALDCDPDGVHYSPAGDISTPHADVVPRMRERIEDFVRHAADPNPQVRQAAVPALGLFLDDTDRAFALLRERLAAENGTEERLLVIEAAATLARRLPAARGPVTTWLAAQAADTALDADIRLAALVHRAACTPETIDAHLVPTVTGLLQQLAPEPAPRDEVDARPADCRQCTCSDVADAPAPDQGVPPQLAAVFDDLDRHGRVHAPTTELLTTLHRILDTRLSERTALLTAQLRSPDRATRHDAIAMAKALIGSWRGDHSGLVRLLADCLLPHDPYTAAEAAEALSRLPAGVAEPAREPLAALVEAHRTTHGPAVWATRHPLLRRAHQAAVTALARLGDERALPGLLTALDTDTDAWRAVQVAGHLPQAAGELLPGLSRRLADADLARDWPWSDACALIAALRRLGDPAAVPALIAAVTASVRQEQWRGAAAALHALARFGTDAACALETVRPLADAEDPDLRLAATEALWALERDPAGAVPRLTDLLDTHKQHNAVDALGRIGAPATAALPRLRQMLRAGYDWTRVHAAVAIYEIGGPAEVEVVLPVLLEAWEKNDSTANRVLECLQRMGPAVAPALPRIRAELALARRSGGYFTSVEDDEALQHAALAVIDRLARESEHPL</sequence>
<accession>A0ABW2G7N5</accession>
<dbReference type="InterPro" id="IPR011989">
    <property type="entry name" value="ARM-like"/>
</dbReference>
<dbReference type="SUPFAM" id="SSF48371">
    <property type="entry name" value="ARM repeat"/>
    <property type="match status" value="1"/>
</dbReference>
<organism evidence="1 2">
    <name type="scientific">Kitasatospora paranensis</name>
    <dbReference type="NCBI Taxonomy" id="258053"/>
    <lineage>
        <taxon>Bacteria</taxon>
        <taxon>Bacillati</taxon>
        <taxon>Actinomycetota</taxon>
        <taxon>Actinomycetes</taxon>
        <taxon>Kitasatosporales</taxon>
        <taxon>Streptomycetaceae</taxon>
        <taxon>Kitasatospora</taxon>
    </lineage>
</organism>
<dbReference type="SMART" id="SM00567">
    <property type="entry name" value="EZ_HEAT"/>
    <property type="match status" value="5"/>
</dbReference>
<comment type="caution">
    <text evidence="1">The sequence shown here is derived from an EMBL/GenBank/DDBJ whole genome shotgun (WGS) entry which is preliminary data.</text>
</comment>
<proteinExistence type="predicted"/>
<keyword evidence="2" id="KW-1185">Reference proteome</keyword>
<dbReference type="InterPro" id="IPR004155">
    <property type="entry name" value="PBS_lyase_HEAT"/>
</dbReference>